<evidence type="ECO:0000256" key="1">
    <source>
        <dbReference type="ARBA" id="ARBA00022536"/>
    </source>
</evidence>
<organism evidence="7 8">
    <name type="scientific">Porites evermanni</name>
    <dbReference type="NCBI Taxonomy" id="104178"/>
    <lineage>
        <taxon>Eukaryota</taxon>
        <taxon>Metazoa</taxon>
        <taxon>Cnidaria</taxon>
        <taxon>Anthozoa</taxon>
        <taxon>Hexacorallia</taxon>
        <taxon>Scleractinia</taxon>
        <taxon>Fungiina</taxon>
        <taxon>Poritidae</taxon>
        <taxon>Porites</taxon>
    </lineage>
</organism>
<dbReference type="Proteomes" id="UP001159427">
    <property type="component" value="Unassembled WGS sequence"/>
</dbReference>
<keyword evidence="1 4" id="KW-0245">EGF-like domain</keyword>
<evidence type="ECO:0000256" key="3">
    <source>
        <dbReference type="ARBA" id="ARBA00023157"/>
    </source>
</evidence>
<comment type="caution">
    <text evidence="4">Lacks conserved residue(s) required for the propagation of feature annotation.</text>
</comment>
<dbReference type="SMART" id="SM00584">
    <property type="entry name" value="TLDc"/>
    <property type="match status" value="1"/>
</dbReference>
<dbReference type="InterPro" id="IPR001881">
    <property type="entry name" value="EGF-like_Ca-bd_dom"/>
</dbReference>
<dbReference type="Gene3D" id="2.10.25.10">
    <property type="entry name" value="Laminin"/>
    <property type="match status" value="1"/>
</dbReference>
<dbReference type="Pfam" id="PF07534">
    <property type="entry name" value="TLD"/>
    <property type="match status" value="1"/>
</dbReference>
<dbReference type="PROSITE" id="PS01187">
    <property type="entry name" value="EGF_CA"/>
    <property type="match status" value="1"/>
</dbReference>
<dbReference type="SUPFAM" id="SSF57196">
    <property type="entry name" value="EGF/Laminin"/>
    <property type="match status" value="1"/>
</dbReference>
<proteinExistence type="predicted"/>
<evidence type="ECO:0000256" key="4">
    <source>
        <dbReference type="PROSITE-ProRule" id="PRU00076"/>
    </source>
</evidence>
<dbReference type="InterPro" id="IPR000152">
    <property type="entry name" value="EGF-type_Asp/Asn_hydroxyl_site"/>
</dbReference>
<keyword evidence="3" id="KW-1015">Disulfide bond</keyword>
<evidence type="ECO:0008006" key="9">
    <source>
        <dbReference type="Google" id="ProtNLM"/>
    </source>
</evidence>
<evidence type="ECO:0000313" key="8">
    <source>
        <dbReference type="Proteomes" id="UP001159427"/>
    </source>
</evidence>
<dbReference type="PROSITE" id="PS51886">
    <property type="entry name" value="TLDC"/>
    <property type="match status" value="1"/>
</dbReference>
<keyword evidence="8" id="KW-1185">Reference proteome</keyword>
<evidence type="ECO:0000259" key="6">
    <source>
        <dbReference type="PROSITE" id="PS51886"/>
    </source>
</evidence>
<dbReference type="InterPro" id="IPR024731">
    <property type="entry name" value="NELL2-like_EGF"/>
</dbReference>
<dbReference type="PANTHER" id="PTHR23354">
    <property type="entry name" value="NUCLEOLAR PROTEIN 7/ESTROGEN RECEPTOR COACTIVATOR-RELATED"/>
    <property type="match status" value="1"/>
</dbReference>
<dbReference type="PROSITE" id="PS00010">
    <property type="entry name" value="ASX_HYDROXYL"/>
    <property type="match status" value="1"/>
</dbReference>
<reference evidence="7 8" key="1">
    <citation type="submission" date="2022-05" db="EMBL/GenBank/DDBJ databases">
        <authorList>
            <consortium name="Genoscope - CEA"/>
            <person name="William W."/>
        </authorList>
    </citation>
    <scope>NUCLEOTIDE SEQUENCE [LARGE SCALE GENOMIC DNA]</scope>
</reference>
<dbReference type="CDD" id="cd00054">
    <property type="entry name" value="EGF_CA"/>
    <property type="match status" value="1"/>
</dbReference>
<sequence length="266" mass="30250">MASASHENGTRELSMKADGRYSNALTVWIESSYLPDVDECSLNTHDCHSHAICTNTEGSFTCKCDVNAHYIGDGKTCTPHRGLDDSVILANDASKISQLNSWLLPHLQSPERSYWKLCYRASNHGWSSQTFHSYCDNKGPTVTIVRVGIYIFGGYNDNSWQWSDGYQYSRNTFLYSLRNYNGYGYFKQDITNGYYGHATYSYYNYGPTFGSGHDMHIADNAGGNTDSYFNCGSYRSPYCDNYLWVGSRYGNNFRPDELEVYYEVLA</sequence>
<dbReference type="Pfam" id="PF12947">
    <property type="entry name" value="EGF_3"/>
    <property type="match status" value="1"/>
</dbReference>
<comment type="caution">
    <text evidence="7">The sequence shown here is derived from an EMBL/GenBank/DDBJ whole genome shotgun (WGS) entry which is preliminary data.</text>
</comment>
<name>A0ABN8MGP8_9CNID</name>
<dbReference type="SMART" id="SM00179">
    <property type="entry name" value="EGF_CA"/>
    <property type="match status" value="1"/>
</dbReference>
<feature type="domain" description="TLDc" evidence="6">
    <location>
        <begin position="87"/>
        <end position="264"/>
    </location>
</feature>
<dbReference type="InterPro" id="IPR018097">
    <property type="entry name" value="EGF_Ca-bd_CS"/>
</dbReference>
<dbReference type="EMBL" id="CALNXI010000527">
    <property type="protein sequence ID" value="CAH3028668.1"/>
    <property type="molecule type" value="Genomic_DNA"/>
</dbReference>
<accession>A0ABN8MGP8</accession>
<gene>
    <name evidence="7" type="ORF">PEVE_00034609</name>
</gene>
<evidence type="ECO:0000313" key="7">
    <source>
        <dbReference type="EMBL" id="CAH3028668.1"/>
    </source>
</evidence>
<keyword evidence="2" id="KW-0732">Signal</keyword>
<feature type="domain" description="EGF-like" evidence="5">
    <location>
        <begin position="36"/>
        <end position="78"/>
    </location>
</feature>
<protein>
    <recommendedName>
        <fullName evidence="9">EGF-like domain-containing protein</fullName>
    </recommendedName>
</protein>
<dbReference type="PROSITE" id="PS50026">
    <property type="entry name" value="EGF_3"/>
    <property type="match status" value="1"/>
</dbReference>
<evidence type="ECO:0000259" key="5">
    <source>
        <dbReference type="PROSITE" id="PS50026"/>
    </source>
</evidence>
<dbReference type="InterPro" id="IPR006571">
    <property type="entry name" value="TLDc_dom"/>
</dbReference>
<dbReference type="InterPro" id="IPR000742">
    <property type="entry name" value="EGF"/>
</dbReference>
<evidence type="ECO:0000256" key="2">
    <source>
        <dbReference type="ARBA" id="ARBA00022729"/>
    </source>
</evidence>